<evidence type="ECO:0000259" key="1">
    <source>
        <dbReference type="Pfam" id="PF12697"/>
    </source>
</evidence>
<reference evidence="2 3" key="1">
    <citation type="journal article" date="2014" name="Genome Announc.">
        <title>Draft Genome Sequence of Propane- and Butane-Oxidizing Actinobacterium Rhodococcus ruber IEGM 231.</title>
        <authorList>
            <person name="Ivshina I.B."/>
            <person name="Kuyukina M.S."/>
            <person name="Krivoruchko A.V."/>
            <person name="Barbe V."/>
            <person name="Fischer C."/>
        </authorList>
    </citation>
    <scope>NUCLEOTIDE SEQUENCE [LARGE SCALE GENOMIC DNA]</scope>
</reference>
<dbReference type="RefSeq" id="WP_040275733.1">
    <property type="nucleotide sequence ID" value="NZ_CP194414.1"/>
</dbReference>
<evidence type="ECO:0000313" key="2">
    <source>
        <dbReference type="EMBL" id="CDZ92500.1"/>
    </source>
</evidence>
<proteinExistence type="predicted"/>
<dbReference type="SUPFAM" id="SSF53474">
    <property type="entry name" value="alpha/beta-Hydrolases"/>
    <property type="match status" value="1"/>
</dbReference>
<dbReference type="OrthoDB" id="9801162at2"/>
<dbReference type="AlphaFoldDB" id="A0A098BW96"/>
<organism evidence="2 3">
    <name type="scientific">Rhodococcus ruber</name>
    <dbReference type="NCBI Taxonomy" id="1830"/>
    <lineage>
        <taxon>Bacteria</taxon>
        <taxon>Bacillati</taxon>
        <taxon>Actinomycetota</taxon>
        <taxon>Actinomycetes</taxon>
        <taxon>Mycobacteriales</taxon>
        <taxon>Nocardiaceae</taxon>
        <taxon>Rhodococcus</taxon>
    </lineage>
</organism>
<feature type="domain" description="AB hydrolase-1" evidence="1">
    <location>
        <begin position="30"/>
        <end position="275"/>
    </location>
</feature>
<dbReference type="Proteomes" id="UP000042997">
    <property type="component" value="Unassembled WGS sequence"/>
</dbReference>
<dbReference type="Gene3D" id="3.40.50.1820">
    <property type="entry name" value="alpha/beta hydrolase"/>
    <property type="match status" value="1"/>
</dbReference>
<dbReference type="EMBL" id="CCSD01000112">
    <property type="protein sequence ID" value="CDZ92500.1"/>
    <property type="molecule type" value="Genomic_DNA"/>
</dbReference>
<dbReference type="GO" id="GO:0016787">
    <property type="term" value="F:hydrolase activity"/>
    <property type="evidence" value="ECO:0007669"/>
    <property type="project" value="UniProtKB-KW"/>
</dbReference>
<dbReference type="InterPro" id="IPR029058">
    <property type="entry name" value="AB_hydrolase_fold"/>
</dbReference>
<dbReference type="PRINTS" id="PR00111">
    <property type="entry name" value="ABHYDROLASE"/>
</dbReference>
<dbReference type="PANTHER" id="PTHR43689">
    <property type="entry name" value="HYDROLASE"/>
    <property type="match status" value="1"/>
</dbReference>
<gene>
    <name evidence="2" type="ORF">RHRU231_960029</name>
</gene>
<sequence length="285" mass="30652">MTTTMETSDVEAGGFRIRLNRAGPRTGEAILFLHGSGPGATGLSNYAATVPAFADDYDCLVIDQVGWGDSSHPAELPPSGRVRQLVLSNLALLDALGLDRVHLVGNSLGGVVALNMLTAAPERIGKVVGMGAGGGGNTAPTGELLKLIEFYNDPTLESMKQLISYMLYDPDLFGAEIDAIARDRLETALRPDVRRSHLLTFGLPGPGPGLPGLRVPETSLRRIDNDVLLVHGREDSVVPAESSEWLARRIPNARLHVVPHCGHWAQIEQADRFVQLSTLFLRGRI</sequence>
<name>A0A098BW96_9NOCA</name>
<protein>
    <submittedName>
        <fullName evidence="2">2-hydroxymuconic semialdehyde hydrolase</fullName>
    </submittedName>
</protein>
<evidence type="ECO:0000313" key="3">
    <source>
        <dbReference type="Proteomes" id="UP000042997"/>
    </source>
</evidence>
<accession>A0A098BW96</accession>
<dbReference type="InterPro" id="IPR000073">
    <property type="entry name" value="AB_hydrolase_1"/>
</dbReference>
<dbReference type="eggNOG" id="COG2021">
    <property type="taxonomic scope" value="Bacteria"/>
</dbReference>
<dbReference type="PANTHER" id="PTHR43689:SF8">
    <property type="entry name" value="ALPHA_BETA-HYDROLASES SUPERFAMILY PROTEIN"/>
    <property type="match status" value="1"/>
</dbReference>
<keyword evidence="2" id="KW-0378">Hydrolase</keyword>
<dbReference type="Pfam" id="PF12697">
    <property type="entry name" value="Abhydrolase_6"/>
    <property type="match status" value="1"/>
</dbReference>